<organism evidence="2 3">
    <name type="scientific">Lecanosticta acicola</name>
    <dbReference type="NCBI Taxonomy" id="111012"/>
    <lineage>
        <taxon>Eukaryota</taxon>
        <taxon>Fungi</taxon>
        <taxon>Dikarya</taxon>
        <taxon>Ascomycota</taxon>
        <taxon>Pezizomycotina</taxon>
        <taxon>Dothideomycetes</taxon>
        <taxon>Dothideomycetidae</taxon>
        <taxon>Mycosphaerellales</taxon>
        <taxon>Mycosphaerellaceae</taxon>
        <taxon>Lecanosticta</taxon>
    </lineage>
</organism>
<sequence length="502" mass="55091">MASGKPKQWARPAPKKKPAKTDALVTADDFQDAADFEESAGGKHRVGDPVKSGRAFVRALHIYDRGLQKHPHSFDLAYNKARLQLEISQQANLVEHIGVPLVEWLQTTLESHRYALQLNQDNPDVLFNTAQILTSLAEQLSEDDRQAEARTLLQEALELLSSCLSRQEIMLEQHKLDFPDTEEGGVPLEPQDQPSPAPAPSSSQHVDMGDEQSATVETPVGPVDLLDTVHASLSALTTLVPLVDESDLQNLGDMAQALTETKAPGYIPLLPAEDQTKEVFAIALDRATFIAAFANVQFEAQVIGFQTYLERLDTFDVPGKEEDVNALCSEAQARTELVMSALDRFDEPSELPSATCWKQLTLAQDLYSKATRLTSEEAQERKADIYQTKGDLELLRHRIANVQKADLSDAIRKSAPTLVQNAQTYYKGAVSHAKASEDEEVEEDAQQRWDLAKHIAAVMYGNGSPTEDVEGLSEALEGCVEEGLVSSSMAQALTQSSFASRS</sequence>
<evidence type="ECO:0000313" key="3">
    <source>
        <dbReference type="Proteomes" id="UP001296104"/>
    </source>
</evidence>
<dbReference type="AlphaFoldDB" id="A0AAI9EC26"/>
<evidence type="ECO:0000256" key="1">
    <source>
        <dbReference type="SAM" id="MobiDB-lite"/>
    </source>
</evidence>
<feature type="region of interest" description="Disordered" evidence="1">
    <location>
        <begin position="179"/>
        <end position="215"/>
    </location>
</feature>
<reference evidence="2" key="1">
    <citation type="submission" date="2023-11" db="EMBL/GenBank/DDBJ databases">
        <authorList>
            <person name="Alioto T."/>
            <person name="Alioto T."/>
            <person name="Gomez Garrido J."/>
        </authorList>
    </citation>
    <scope>NUCLEOTIDE SEQUENCE</scope>
</reference>
<evidence type="ECO:0000313" key="2">
    <source>
        <dbReference type="EMBL" id="CAK4030595.1"/>
    </source>
</evidence>
<dbReference type="EMBL" id="CAVMBE010000038">
    <property type="protein sequence ID" value="CAK4030595.1"/>
    <property type="molecule type" value="Genomic_DNA"/>
</dbReference>
<feature type="region of interest" description="Disordered" evidence="1">
    <location>
        <begin position="1"/>
        <end position="23"/>
    </location>
</feature>
<dbReference type="Gene3D" id="1.25.40.10">
    <property type="entry name" value="Tetratricopeptide repeat domain"/>
    <property type="match status" value="1"/>
</dbReference>
<keyword evidence="3" id="KW-1185">Reference proteome</keyword>
<protein>
    <submittedName>
        <fullName evidence="2">Uncharacterized protein</fullName>
    </submittedName>
</protein>
<dbReference type="Proteomes" id="UP001296104">
    <property type="component" value="Unassembled WGS sequence"/>
</dbReference>
<feature type="compositionally biased region" description="Low complexity" evidence="1">
    <location>
        <begin position="1"/>
        <end position="12"/>
    </location>
</feature>
<dbReference type="InterPro" id="IPR011990">
    <property type="entry name" value="TPR-like_helical_dom_sf"/>
</dbReference>
<name>A0AAI9EC26_9PEZI</name>
<dbReference type="SUPFAM" id="SSF48452">
    <property type="entry name" value="TPR-like"/>
    <property type="match status" value="1"/>
</dbReference>
<comment type="caution">
    <text evidence="2">The sequence shown here is derived from an EMBL/GenBank/DDBJ whole genome shotgun (WGS) entry which is preliminary data.</text>
</comment>
<accession>A0AAI9EC26</accession>
<proteinExistence type="predicted"/>
<gene>
    <name evidence="2" type="ORF">LECACI_7A005753</name>
</gene>